<evidence type="ECO:0000259" key="6">
    <source>
        <dbReference type="PROSITE" id="PS51192"/>
    </source>
</evidence>
<evidence type="ECO:0000313" key="8">
    <source>
        <dbReference type="EMBL" id="RGX30820.1"/>
    </source>
</evidence>
<dbReference type="Proteomes" id="UP000283880">
    <property type="component" value="Unassembled WGS sequence"/>
</dbReference>
<keyword evidence="4" id="KW-0067">ATP-binding</keyword>
<dbReference type="Pfam" id="PF22590">
    <property type="entry name" value="Cas3-like_C_2"/>
    <property type="match status" value="1"/>
</dbReference>
<protein>
    <submittedName>
        <fullName evidence="8">CRISPR-associated helicase Cas3</fullName>
    </submittedName>
</protein>
<proteinExistence type="predicted"/>
<dbReference type="InterPro" id="IPR054712">
    <property type="entry name" value="Cas3-like_dom"/>
</dbReference>
<sequence length="712" mass="79948">MYKAHISEDKTRSQSVVQHLQGTQKLAGEFAAAFDCREWGDGCGLLHDIGKYSASFKRRIDEGGPITDHATAGAKELYNRGNVFGAYCISGHHSGLLDGGTVGDSAGEATLMGRMKKRLDDYSAFQHEVEIPAFPAPLLKPLGKGGFSAAFFVRMLFSSLVDADYLDTEEFMKEGKTGREPAEPMDILLQRLKQYVAAWLENTDLTTINGRRSRILQACFDKGQAAQGLYQLTVPTGGGKTISSLAFALQHAIRHHLQHIIYVIPYTNIIEQTSQIFRHILGDINVLEDHCNVSYDSPEELKIKQLAAENWDCPVVVTTNVQFFESLFSNRTSKCRKLHNIAKSVIIFDEAQMLPASYLKPCTRVITELVTNYHCTTVLCTATQPSLEAFFPQQLRPVEICPDIQGQYAFFKRTAFQMIGELTEEALVERLNTHGQILCILNSRKRVQSVYKALKGDGTYHLSTFMYPIHRKNLLKKIKTCLENGQNCRVIATSLVEAGVDLDFKMVYRELAGIDSVIQAGGRCNREGKEKPEESRTVVFTLEESEDIHIPGQLKLPITVAGQIARKFEDISSLEAIHEYFERLYHFRGNGLDAQNIVDQFEQASRSMLFPFATVAEQFHLIENETKAILIDKEMRAQEIVESLRNGAHSLQLLREAGQYCVNVYQNDFENLNGAGLLEALDEQIYVLRDRKLYSDEMGLLVNVSRGEAVFA</sequence>
<dbReference type="PANTHER" id="PTHR24031">
    <property type="entry name" value="RNA HELICASE"/>
    <property type="match status" value="1"/>
</dbReference>
<evidence type="ECO:0000256" key="2">
    <source>
        <dbReference type="ARBA" id="ARBA00022801"/>
    </source>
</evidence>
<dbReference type="GO" id="GO:0003676">
    <property type="term" value="F:nucleic acid binding"/>
    <property type="evidence" value="ECO:0007669"/>
    <property type="project" value="InterPro"/>
</dbReference>
<dbReference type="NCBIfam" id="TIGR01587">
    <property type="entry name" value="cas3_core"/>
    <property type="match status" value="1"/>
</dbReference>
<dbReference type="CDD" id="cd17930">
    <property type="entry name" value="DEXHc_cas3"/>
    <property type="match status" value="1"/>
</dbReference>
<evidence type="ECO:0000256" key="5">
    <source>
        <dbReference type="ARBA" id="ARBA00023118"/>
    </source>
</evidence>
<dbReference type="SUPFAM" id="SSF52540">
    <property type="entry name" value="P-loop containing nucleoside triphosphate hydrolases"/>
    <property type="match status" value="1"/>
</dbReference>
<dbReference type="SUPFAM" id="SSF109604">
    <property type="entry name" value="HD-domain/PDEase-like"/>
    <property type="match status" value="1"/>
</dbReference>
<gene>
    <name evidence="8" type="primary">cas3</name>
    <name evidence="8" type="ORF">DWV29_06475</name>
</gene>
<keyword evidence="5" id="KW-0051">Antiviral defense</keyword>
<dbReference type="Pfam" id="PF00270">
    <property type="entry name" value="DEAD"/>
    <property type="match status" value="1"/>
</dbReference>
<dbReference type="OrthoDB" id="9810236at2"/>
<dbReference type="PROSITE" id="PS51192">
    <property type="entry name" value="HELICASE_ATP_BIND_1"/>
    <property type="match status" value="1"/>
</dbReference>
<organism evidence="8 9">
    <name type="scientific">Enterocloster asparagiformis</name>
    <dbReference type="NCBI Taxonomy" id="333367"/>
    <lineage>
        <taxon>Bacteria</taxon>
        <taxon>Bacillati</taxon>
        <taxon>Bacillota</taxon>
        <taxon>Clostridia</taxon>
        <taxon>Lachnospirales</taxon>
        <taxon>Lachnospiraceae</taxon>
        <taxon>Enterocloster</taxon>
    </lineage>
</organism>
<dbReference type="SMART" id="SM00487">
    <property type="entry name" value="DEXDc"/>
    <property type="match status" value="1"/>
</dbReference>
<dbReference type="InterPro" id="IPR027417">
    <property type="entry name" value="P-loop_NTPase"/>
</dbReference>
<reference evidence="8 9" key="1">
    <citation type="submission" date="2018-08" db="EMBL/GenBank/DDBJ databases">
        <title>A genome reference for cultivated species of the human gut microbiota.</title>
        <authorList>
            <person name="Zou Y."/>
            <person name="Xue W."/>
            <person name="Luo G."/>
        </authorList>
    </citation>
    <scope>NUCLEOTIDE SEQUENCE [LARGE SCALE GENOMIC DNA]</scope>
    <source>
        <strain evidence="8 9">AF04-15</strain>
    </source>
</reference>
<keyword evidence="3" id="KW-0347">Helicase</keyword>
<dbReference type="InterPro" id="IPR014001">
    <property type="entry name" value="Helicase_ATP-bd"/>
</dbReference>
<dbReference type="InterPro" id="IPR011545">
    <property type="entry name" value="DEAD/DEAH_box_helicase_dom"/>
</dbReference>
<dbReference type="RefSeq" id="WP_117777169.1">
    <property type="nucleotide sequence ID" value="NZ_QSBM01000004.1"/>
</dbReference>
<dbReference type="GO" id="GO:0004386">
    <property type="term" value="F:helicase activity"/>
    <property type="evidence" value="ECO:0007669"/>
    <property type="project" value="UniProtKB-KW"/>
</dbReference>
<dbReference type="EMBL" id="QSBM01000004">
    <property type="protein sequence ID" value="RGX30820.1"/>
    <property type="molecule type" value="Genomic_DNA"/>
</dbReference>
<dbReference type="PROSITE" id="PS51643">
    <property type="entry name" value="HD_CAS3"/>
    <property type="match status" value="1"/>
</dbReference>
<name>A0A413FHY3_9FIRM</name>
<feature type="domain" description="Helicase ATP-binding" evidence="6">
    <location>
        <begin position="235"/>
        <end position="402"/>
    </location>
</feature>
<dbReference type="CDD" id="cd09641">
    <property type="entry name" value="Cas3''_I"/>
    <property type="match status" value="1"/>
</dbReference>
<dbReference type="GO" id="GO:0051607">
    <property type="term" value="P:defense response to virus"/>
    <property type="evidence" value="ECO:0007669"/>
    <property type="project" value="UniProtKB-KW"/>
</dbReference>
<dbReference type="Gene3D" id="3.40.50.300">
    <property type="entry name" value="P-loop containing nucleotide triphosphate hydrolases"/>
    <property type="match status" value="2"/>
</dbReference>
<comment type="caution">
    <text evidence="8">The sequence shown here is derived from an EMBL/GenBank/DDBJ whole genome shotgun (WGS) entry which is preliminary data.</text>
</comment>
<dbReference type="InterPro" id="IPR006474">
    <property type="entry name" value="Helicase_Cas3_CRISPR-ass_core"/>
</dbReference>
<dbReference type="InterPro" id="IPR006483">
    <property type="entry name" value="CRISPR-assoc_Cas3_HD"/>
</dbReference>
<dbReference type="NCBIfam" id="TIGR01596">
    <property type="entry name" value="cas3_HD"/>
    <property type="match status" value="1"/>
</dbReference>
<keyword evidence="1" id="KW-0547">Nucleotide-binding</keyword>
<keyword evidence="2" id="KW-0378">Hydrolase</keyword>
<evidence type="ECO:0000313" key="9">
    <source>
        <dbReference type="Proteomes" id="UP000283880"/>
    </source>
</evidence>
<dbReference type="AlphaFoldDB" id="A0A413FHY3"/>
<dbReference type="GO" id="GO:0016787">
    <property type="term" value="F:hydrolase activity"/>
    <property type="evidence" value="ECO:0007669"/>
    <property type="project" value="UniProtKB-KW"/>
</dbReference>
<evidence type="ECO:0000256" key="1">
    <source>
        <dbReference type="ARBA" id="ARBA00022741"/>
    </source>
</evidence>
<evidence type="ECO:0000256" key="3">
    <source>
        <dbReference type="ARBA" id="ARBA00022806"/>
    </source>
</evidence>
<evidence type="ECO:0000256" key="4">
    <source>
        <dbReference type="ARBA" id="ARBA00022840"/>
    </source>
</evidence>
<accession>A0A413FHY3</accession>
<dbReference type="GO" id="GO:0005524">
    <property type="term" value="F:ATP binding"/>
    <property type="evidence" value="ECO:0007669"/>
    <property type="project" value="UniProtKB-KW"/>
</dbReference>
<feature type="domain" description="HD Cas3-type" evidence="7">
    <location>
        <begin position="9"/>
        <end position="166"/>
    </location>
</feature>
<evidence type="ECO:0000259" key="7">
    <source>
        <dbReference type="PROSITE" id="PS51643"/>
    </source>
</evidence>